<name>A0A9W9PH44_9EURO</name>
<dbReference type="GO" id="GO:0008168">
    <property type="term" value="F:methyltransferase activity"/>
    <property type="evidence" value="ECO:0007669"/>
    <property type="project" value="UniProtKB-KW"/>
</dbReference>
<dbReference type="EMBL" id="JAPQKS010000002">
    <property type="protein sequence ID" value="KAJ5245801.1"/>
    <property type="molecule type" value="Genomic_DNA"/>
</dbReference>
<comment type="caution">
    <text evidence="1">The sequence shown here is derived from an EMBL/GenBank/DDBJ whole genome shotgun (WGS) entry which is preliminary data.</text>
</comment>
<keyword evidence="1" id="KW-0808">Transferase</keyword>
<dbReference type="GeneID" id="83197384"/>
<dbReference type="SUPFAM" id="SSF53335">
    <property type="entry name" value="S-adenosyl-L-methionine-dependent methyltransferases"/>
    <property type="match status" value="1"/>
</dbReference>
<keyword evidence="2" id="KW-1185">Reference proteome</keyword>
<reference evidence="1" key="2">
    <citation type="journal article" date="2023" name="IMA Fungus">
        <title>Comparative genomic study of the Penicillium genus elucidates a diverse pangenome and 15 lateral gene transfer events.</title>
        <authorList>
            <person name="Petersen C."/>
            <person name="Sorensen T."/>
            <person name="Nielsen M.R."/>
            <person name="Sondergaard T.E."/>
            <person name="Sorensen J.L."/>
            <person name="Fitzpatrick D.A."/>
            <person name="Frisvad J.C."/>
            <person name="Nielsen K.L."/>
        </authorList>
    </citation>
    <scope>NUCLEOTIDE SEQUENCE</scope>
    <source>
        <strain evidence="1">IBT 19713</strain>
    </source>
</reference>
<reference evidence="1" key="1">
    <citation type="submission" date="2022-11" db="EMBL/GenBank/DDBJ databases">
        <authorList>
            <person name="Petersen C."/>
        </authorList>
    </citation>
    <scope>NUCLEOTIDE SEQUENCE</scope>
    <source>
        <strain evidence="1">IBT 19713</strain>
    </source>
</reference>
<organism evidence="1 2">
    <name type="scientific">Penicillium chermesinum</name>
    <dbReference type="NCBI Taxonomy" id="63820"/>
    <lineage>
        <taxon>Eukaryota</taxon>
        <taxon>Fungi</taxon>
        <taxon>Dikarya</taxon>
        <taxon>Ascomycota</taxon>
        <taxon>Pezizomycotina</taxon>
        <taxon>Eurotiomycetes</taxon>
        <taxon>Eurotiomycetidae</taxon>
        <taxon>Eurotiales</taxon>
        <taxon>Aspergillaceae</taxon>
        <taxon>Penicillium</taxon>
    </lineage>
</organism>
<protein>
    <submittedName>
        <fullName evidence="1">S-adenosyl-L-methionine-dependent methyltransferase</fullName>
    </submittedName>
</protein>
<accession>A0A9W9PH44</accession>
<evidence type="ECO:0000313" key="1">
    <source>
        <dbReference type="EMBL" id="KAJ5245801.1"/>
    </source>
</evidence>
<keyword evidence="1" id="KW-0489">Methyltransferase</keyword>
<dbReference type="PANTHER" id="PTHR43591">
    <property type="entry name" value="METHYLTRANSFERASE"/>
    <property type="match status" value="1"/>
</dbReference>
<dbReference type="RefSeq" id="XP_058333222.1">
    <property type="nucleotide sequence ID" value="XM_058470081.1"/>
</dbReference>
<dbReference type="AlphaFoldDB" id="A0A9W9PH44"/>
<dbReference type="Proteomes" id="UP001150941">
    <property type="component" value="Unassembled WGS sequence"/>
</dbReference>
<gene>
    <name evidence="1" type="ORF">N7468_000784</name>
</gene>
<dbReference type="GO" id="GO:0032259">
    <property type="term" value="P:methylation"/>
    <property type="evidence" value="ECO:0007669"/>
    <property type="project" value="UniProtKB-KW"/>
</dbReference>
<evidence type="ECO:0000313" key="2">
    <source>
        <dbReference type="Proteomes" id="UP001150941"/>
    </source>
</evidence>
<dbReference type="Gene3D" id="3.40.50.150">
    <property type="entry name" value="Vaccinia Virus protein VP39"/>
    <property type="match status" value="1"/>
</dbReference>
<dbReference type="OrthoDB" id="2013972at2759"/>
<dbReference type="Pfam" id="PF13489">
    <property type="entry name" value="Methyltransf_23"/>
    <property type="match status" value="1"/>
</dbReference>
<dbReference type="InterPro" id="IPR029063">
    <property type="entry name" value="SAM-dependent_MTases_sf"/>
</dbReference>
<sequence length="213" mass="24414">MWMAEYSKANPSAQITGLDLEVADQSTLPENCVTLEADLELKWPFTTTFDYIHTRWLVGCIFDWPKFFQQCYDHLEEGGWFEALDIGFPAHSSDGTLRQDSHLVAWNALLTRAASISGREITVAEKFEQMMRQVGFKNVTVVEKTLPQNAWPSDDQGKALGKIALPVHKFGHERLGHDFLVPHLKLSPEEVDAKLQDVWKEMEDETIHAWWPM</sequence>
<dbReference type="PANTHER" id="PTHR43591:SF105">
    <property type="entry name" value="METHYLTRANSFERASE DOMAIN-CONTAINING PROTEIN-RELATED"/>
    <property type="match status" value="1"/>
</dbReference>
<proteinExistence type="predicted"/>